<name>A0AAV7KMT0_9METZ</name>
<dbReference type="GO" id="GO:0005776">
    <property type="term" value="C:autophagosome"/>
    <property type="evidence" value="ECO:0007669"/>
    <property type="project" value="TreeGrafter"/>
</dbReference>
<dbReference type="EMBL" id="JAKMXF010000001">
    <property type="protein sequence ID" value="KAI6662045.1"/>
    <property type="molecule type" value="Genomic_DNA"/>
</dbReference>
<dbReference type="GO" id="GO:0000423">
    <property type="term" value="P:mitophagy"/>
    <property type="evidence" value="ECO:0007669"/>
    <property type="project" value="TreeGrafter"/>
</dbReference>
<dbReference type="PANTHER" id="PTHR13664">
    <property type="entry name" value="BECLIN 1-ASSOCIATED AUTOPHAGY-RELATED KEY REGULATOR"/>
    <property type="match status" value="1"/>
</dbReference>
<dbReference type="GO" id="GO:0035014">
    <property type="term" value="F:phosphatidylinositol 3-kinase regulator activity"/>
    <property type="evidence" value="ECO:0007669"/>
    <property type="project" value="TreeGrafter"/>
</dbReference>
<dbReference type="GO" id="GO:0016240">
    <property type="term" value="P:autophagosome membrane docking"/>
    <property type="evidence" value="ECO:0007669"/>
    <property type="project" value="TreeGrafter"/>
</dbReference>
<organism evidence="2 3">
    <name type="scientific">Oopsacas minuta</name>
    <dbReference type="NCBI Taxonomy" id="111878"/>
    <lineage>
        <taxon>Eukaryota</taxon>
        <taxon>Metazoa</taxon>
        <taxon>Porifera</taxon>
        <taxon>Hexactinellida</taxon>
        <taxon>Hexasterophora</taxon>
        <taxon>Lyssacinosida</taxon>
        <taxon>Leucopsacidae</taxon>
        <taxon>Oopsacas</taxon>
    </lineage>
</organism>
<dbReference type="GO" id="GO:0009267">
    <property type="term" value="P:cellular response to starvation"/>
    <property type="evidence" value="ECO:0007669"/>
    <property type="project" value="TreeGrafter"/>
</dbReference>
<dbReference type="GO" id="GO:0097629">
    <property type="term" value="C:extrinsic component of omegasome membrane"/>
    <property type="evidence" value="ECO:0007669"/>
    <property type="project" value="TreeGrafter"/>
</dbReference>
<sequence length="505" mass="56800">MLRLDCTSGSDSDGEFQPLLRLLERHPSHSSIEFIDNTESLSHHIVPIERLTPPSTPSDSPQDKTLLGLSTYHPCPCCQVNQSSFYCPDCINSCFYHPYTSSSSDGHDLSHRQETLALSLKRGQDLRKRIRPYLEEHTSRMLAYQDVIRLQARLRAQRRAVELESDRVRVGKNRLKQLMGRNTRREEQLGEASRASFVDYIQECEERCTTSRNKLERMSDQLTSTRRLCLQEIQSDCFLIQKLTNLSTIPGSHSAMQLESPVSPINKQDFVWIEPGGEKYSILDCCLPPASLYVPKLCSHSVVSSSLDVSRLICSESARTATLAALSHAAQLVQTIAFILDILLTDRLSFSTFNIPDTGADSSQLCSAASHLENDVVYLAATQGVPQDLLLKGHALENLLTLLNRRNPRLGQRLAFYPYPELFVRESQLLGTDLTSPVGGETRLRSLSNASDSDSDWEDLEKSINLSESCEGVAELTQSEREQQENSSRSRFLSFFFRSTTQSDK</sequence>
<dbReference type="GO" id="GO:0043495">
    <property type="term" value="F:protein-membrane adaptor activity"/>
    <property type="evidence" value="ECO:0007669"/>
    <property type="project" value="TreeGrafter"/>
</dbReference>
<dbReference type="InterPro" id="IPR018791">
    <property type="entry name" value="UV_resistance/autophagy_Atg14"/>
</dbReference>
<dbReference type="PANTHER" id="PTHR13664:SF0">
    <property type="entry name" value="BECLIN 1-ASSOCIATED AUTOPHAGY-RELATED KEY REGULATOR"/>
    <property type="match status" value="1"/>
</dbReference>
<evidence type="ECO:0000313" key="2">
    <source>
        <dbReference type="EMBL" id="KAI6662045.1"/>
    </source>
</evidence>
<comment type="caution">
    <text evidence="2">The sequence shown here is derived from an EMBL/GenBank/DDBJ whole genome shotgun (WGS) entry which is preliminary data.</text>
</comment>
<dbReference type="AlphaFoldDB" id="A0AAV7KMT0"/>
<keyword evidence="3" id="KW-1185">Reference proteome</keyword>
<dbReference type="GO" id="GO:0000045">
    <property type="term" value="P:autophagosome assembly"/>
    <property type="evidence" value="ECO:0007669"/>
    <property type="project" value="TreeGrafter"/>
</dbReference>
<dbReference type="GO" id="GO:0035032">
    <property type="term" value="C:phosphatidylinositol 3-kinase complex, class III"/>
    <property type="evidence" value="ECO:0007669"/>
    <property type="project" value="TreeGrafter"/>
</dbReference>
<accession>A0AAV7KMT0</accession>
<gene>
    <name evidence="2" type="ORF">LOD99_9632</name>
</gene>
<protein>
    <submittedName>
        <fullName evidence="2">Uncharacterized protein</fullName>
    </submittedName>
</protein>
<dbReference type="GO" id="GO:0097632">
    <property type="term" value="C:extrinsic component of phagophore assembly site membrane"/>
    <property type="evidence" value="ECO:0007669"/>
    <property type="project" value="TreeGrafter"/>
</dbReference>
<dbReference type="Proteomes" id="UP001165289">
    <property type="component" value="Unassembled WGS sequence"/>
</dbReference>
<dbReference type="Pfam" id="PF10186">
    <property type="entry name" value="ATG14"/>
    <property type="match status" value="1"/>
</dbReference>
<proteinExistence type="predicted"/>
<keyword evidence="1" id="KW-0175">Coiled coil</keyword>
<reference evidence="2 3" key="1">
    <citation type="journal article" date="2023" name="BMC Biol.">
        <title>The compact genome of the sponge Oopsacas minuta (Hexactinellida) is lacking key metazoan core genes.</title>
        <authorList>
            <person name="Santini S."/>
            <person name="Schenkelaars Q."/>
            <person name="Jourda C."/>
            <person name="Duchesne M."/>
            <person name="Belahbib H."/>
            <person name="Rocher C."/>
            <person name="Selva M."/>
            <person name="Riesgo A."/>
            <person name="Vervoort M."/>
            <person name="Leys S.P."/>
            <person name="Kodjabachian L."/>
            <person name="Le Bivic A."/>
            <person name="Borchiellini C."/>
            <person name="Claverie J.M."/>
            <person name="Renard E."/>
        </authorList>
    </citation>
    <scope>NUCLEOTIDE SEQUENCE [LARGE SCALE GENOMIC DNA]</scope>
    <source>
        <strain evidence="2">SPO-2</strain>
    </source>
</reference>
<evidence type="ECO:0000313" key="3">
    <source>
        <dbReference type="Proteomes" id="UP001165289"/>
    </source>
</evidence>
<evidence type="ECO:0000256" key="1">
    <source>
        <dbReference type="ARBA" id="ARBA00023054"/>
    </source>
</evidence>